<evidence type="ECO:0000256" key="6">
    <source>
        <dbReference type="PIRSR" id="PIRSR018153-1"/>
    </source>
</evidence>
<keyword evidence="3" id="KW-0328">Glycosyltransferase</keyword>
<dbReference type="SUPFAM" id="SSF53448">
    <property type="entry name" value="Nucleotide-diphospho-sugar transferases"/>
    <property type="match status" value="1"/>
</dbReference>
<dbReference type="GO" id="GO:0000032">
    <property type="term" value="P:cell wall mannoprotein biosynthetic process"/>
    <property type="evidence" value="ECO:0007669"/>
    <property type="project" value="TreeGrafter"/>
</dbReference>
<dbReference type="PIRSF" id="PIRSF018153">
    <property type="entry name" value="Glyco_trans_15"/>
    <property type="match status" value="1"/>
</dbReference>
<keyword evidence="5" id="KW-0812">Transmembrane</keyword>
<dbReference type="PANTHER" id="PTHR31121">
    <property type="entry name" value="ALPHA-1,2 MANNOSYLTRANSFERASE KTR1"/>
    <property type="match status" value="1"/>
</dbReference>
<feature type="non-terminal residue" evidence="8">
    <location>
        <position position="1"/>
    </location>
</feature>
<proteinExistence type="inferred from homology"/>
<sequence>NDEINPNYEKENATFFSLVRNEELYLMLQSITHVEERFNKKYHYPWIFANDAEFTDTFKNEVSNLVSGNVTFVTIPKEYWSYPEFIDQKRAADVRKQMQKDNIKYGGSESYRHMCRFNSGFFYKLKAFEGIKYYWRVEPDIKFTCDLNYDYFKFMRENNKKYAFTMTLHELHNTVYGLFEATKEFFHDQNPSYIAKENTIDFITLDNEETFNMCHYWSNFELGDLDFLRSKEYEEYFQYLDSKGGFFYERWGDAPIHTFAVSYLLNKNEVHYFDNTGYYHVPHTQCPRRQEVREELHCVCSPNYDYNWGNRDSCLAYWYEARNEPRPEHAPRKTYSTHKPKENE</sequence>
<dbReference type="RefSeq" id="XP_019038638.1">
    <property type="nucleotide sequence ID" value="XM_019180813.1"/>
</dbReference>
<feature type="non-terminal residue" evidence="8">
    <location>
        <position position="344"/>
    </location>
</feature>
<dbReference type="InterPro" id="IPR002685">
    <property type="entry name" value="Glyco_trans_15"/>
</dbReference>
<feature type="region of interest" description="Disordered" evidence="7">
    <location>
        <begin position="325"/>
        <end position="344"/>
    </location>
</feature>
<dbReference type="GO" id="GO:0005794">
    <property type="term" value="C:Golgi apparatus"/>
    <property type="evidence" value="ECO:0007669"/>
    <property type="project" value="TreeGrafter"/>
</dbReference>
<keyword evidence="5" id="KW-0735">Signal-anchor</keyword>
<organism evidence="8 9">
    <name type="scientific">Wickerhamomyces anomalus (strain ATCC 58044 / CBS 1984 / NCYC 433 / NRRL Y-366-8)</name>
    <name type="common">Yeast</name>
    <name type="synonym">Hansenula anomala</name>
    <dbReference type="NCBI Taxonomy" id="683960"/>
    <lineage>
        <taxon>Eukaryota</taxon>
        <taxon>Fungi</taxon>
        <taxon>Dikarya</taxon>
        <taxon>Ascomycota</taxon>
        <taxon>Saccharomycotina</taxon>
        <taxon>Saccharomycetes</taxon>
        <taxon>Phaffomycetales</taxon>
        <taxon>Wickerhamomycetaceae</taxon>
        <taxon>Wickerhamomyces</taxon>
    </lineage>
</organism>
<dbReference type="GO" id="GO:0006493">
    <property type="term" value="P:protein O-linked glycosylation"/>
    <property type="evidence" value="ECO:0007669"/>
    <property type="project" value="TreeGrafter"/>
</dbReference>
<evidence type="ECO:0000256" key="7">
    <source>
        <dbReference type="SAM" id="MobiDB-lite"/>
    </source>
</evidence>
<accession>A0A1E3P1U8</accession>
<name>A0A1E3P1U8_WICAA</name>
<dbReference type="GO" id="GO:0016020">
    <property type="term" value="C:membrane"/>
    <property type="evidence" value="ECO:0007669"/>
    <property type="project" value="UniProtKB-SubCell"/>
</dbReference>
<comment type="similarity">
    <text evidence="2">Belongs to the glycosyltransferase 15 family.</text>
</comment>
<evidence type="ECO:0000313" key="8">
    <source>
        <dbReference type="EMBL" id="ODQ59431.1"/>
    </source>
</evidence>
<comment type="subcellular location">
    <subcellularLocation>
        <location evidence="1">Membrane</location>
        <topology evidence="1">Single-pass type II membrane protein</topology>
    </subcellularLocation>
</comment>
<evidence type="ECO:0000256" key="3">
    <source>
        <dbReference type="ARBA" id="ARBA00022676"/>
    </source>
</evidence>
<evidence type="ECO:0000256" key="5">
    <source>
        <dbReference type="ARBA" id="ARBA00022968"/>
    </source>
</evidence>
<dbReference type="Proteomes" id="UP000094112">
    <property type="component" value="Unassembled WGS sequence"/>
</dbReference>
<dbReference type="Gene3D" id="3.90.550.10">
    <property type="entry name" value="Spore Coat Polysaccharide Biosynthesis Protein SpsA, Chain A"/>
    <property type="match status" value="1"/>
</dbReference>
<keyword evidence="4 8" id="KW-0808">Transferase</keyword>
<dbReference type="OrthoDB" id="439943at2759"/>
<dbReference type="FunFam" id="3.90.550.10:FF:000051">
    <property type="entry name" value="Alpha-1,2-mannosyltransferase (Ktr4)"/>
    <property type="match status" value="1"/>
</dbReference>
<keyword evidence="9" id="KW-1185">Reference proteome</keyword>
<evidence type="ECO:0000313" key="9">
    <source>
        <dbReference type="Proteomes" id="UP000094112"/>
    </source>
</evidence>
<dbReference type="Pfam" id="PF01793">
    <property type="entry name" value="Glyco_transf_15"/>
    <property type="match status" value="1"/>
</dbReference>
<dbReference type="AlphaFoldDB" id="A0A1E3P1U8"/>
<dbReference type="GO" id="GO:0000026">
    <property type="term" value="F:alpha-1,2-mannosyltransferase activity"/>
    <property type="evidence" value="ECO:0007669"/>
    <property type="project" value="TreeGrafter"/>
</dbReference>
<dbReference type="InterPro" id="IPR029044">
    <property type="entry name" value="Nucleotide-diphossugar_trans"/>
</dbReference>
<evidence type="ECO:0000256" key="1">
    <source>
        <dbReference type="ARBA" id="ARBA00004606"/>
    </source>
</evidence>
<evidence type="ECO:0000256" key="4">
    <source>
        <dbReference type="ARBA" id="ARBA00022679"/>
    </source>
</evidence>
<evidence type="ECO:0000256" key="2">
    <source>
        <dbReference type="ARBA" id="ARBA00007677"/>
    </source>
</evidence>
<gene>
    <name evidence="8" type="ORF">WICANDRAFT_19018</name>
</gene>
<dbReference type="EMBL" id="KV454211">
    <property type="protein sequence ID" value="ODQ59431.1"/>
    <property type="molecule type" value="Genomic_DNA"/>
</dbReference>
<protein>
    <submittedName>
        <fullName evidence="8">Glycosyltransferase family 15 protein</fullName>
    </submittedName>
</protein>
<feature type="active site" description="Nucleophile" evidence="6">
    <location>
        <position position="221"/>
    </location>
</feature>
<dbReference type="GO" id="GO:0006487">
    <property type="term" value="P:protein N-linked glycosylation"/>
    <property type="evidence" value="ECO:0007669"/>
    <property type="project" value="TreeGrafter"/>
</dbReference>
<dbReference type="GeneID" id="30198059"/>
<reference evidence="8 9" key="1">
    <citation type="journal article" date="2016" name="Proc. Natl. Acad. Sci. U.S.A.">
        <title>Comparative genomics of biotechnologically important yeasts.</title>
        <authorList>
            <person name="Riley R."/>
            <person name="Haridas S."/>
            <person name="Wolfe K.H."/>
            <person name="Lopes M.R."/>
            <person name="Hittinger C.T."/>
            <person name="Goeker M."/>
            <person name="Salamov A.A."/>
            <person name="Wisecaver J.H."/>
            <person name="Long T.M."/>
            <person name="Calvey C.H."/>
            <person name="Aerts A.L."/>
            <person name="Barry K.W."/>
            <person name="Choi C."/>
            <person name="Clum A."/>
            <person name="Coughlan A.Y."/>
            <person name="Deshpande S."/>
            <person name="Douglass A.P."/>
            <person name="Hanson S.J."/>
            <person name="Klenk H.-P."/>
            <person name="LaButti K.M."/>
            <person name="Lapidus A."/>
            <person name="Lindquist E.A."/>
            <person name="Lipzen A.M."/>
            <person name="Meier-Kolthoff J.P."/>
            <person name="Ohm R.A."/>
            <person name="Otillar R.P."/>
            <person name="Pangilinan J.L."/>
            <person name="Peng Y."/>
            <person name="Rokas A."/>
            <person name="Rosa C.A."/>
            <person name="Scheuner C."/>
            <person name="Sibirny A.A."/>
            <person name="Slot J.C."/>
            <person name="Stielow J.B."/>
            <person name="Sun H."/>
            <person name="Kurtzman C.P."/>
            <person name="Blackwell M."/>
            <person name="Grigoriev I.V."/>
            <person name="Jeffries T.W."/>
        </authorList>
    </citation>
    <scope>NUCLEOTIDE SEQUENCE [LARGE SCALE GENOMIC DNA]</scope>
    <source>
        <strain evidence="9">ATCC 58044 / CBS 1984 / NCYC 433 / NRRL Y-366-8</strain>
    </source>
</reference>
<dbReference type="PANTHER" id="PTHR31121:SF6">
    <property type="entry name" value="ALPHA-1,2 MANNOSYLTRANSFERASE KTR1"/>
    <property type="match status" value="1"/>
</dbReference>